<feature type="domain" description="GmrSD restriction endonucleases C-terminal" evidence="3">
    <location>
        <begin position="112"/>
        <end position="226"/>
    </location>
</feature>
<dbReference type="InterPro" id="IPR011089">
    <property type="entry name" value="GmrSD_C"/>
</dbReference>
<proteinExistence type="predicted"/>
<dbReference type="PANTHER" id="PTHR24094:SF15">
    <property type="entry name" value="AMP-DEPENDENT SYNTHETASE_LIGASE DOMAIN-CONTAINING PROTEIN-RELATED"/>
    <property type="match status" value="1"/>
</dbReference>
<evidence type="ECO:0000313" key="4">
    <source>
        <dbReference type="EMBL" id="MFD0622328.1"/>
    </source>
</evidence>
<dbReference type="GO" id="GO:0004519">
    <property type="term" value="F:endonuclease activity"/>
    <property type="evidence" value="ECO:0007669"/>
    <property type="project" value="UniProtKB-KW"/>
</dbReference>
<keyword evidence="2" id="KW-0732">Signal</keyword>
<keyword evidence="4" id="KW-0540">Nuclease</keyword>
<feature type="signal peptide" evidence="2">
    <location>
        <begin position="1"/>
        <end position="32"/>
    </location>
</feature>
<accession>A0ABW2WS49</accession>
<keyword evidence="4" id="KW-0255">Endonuclease</keyword>
<sequence length="233" mass="25201">MIGVIRHLRRTALLTALSALAGLALTAAPATATPDAGPQPSTGQAPSLRELPEPPDAVKARELLGDLVVADEDDVPGYSRAKFPHWITQHGTCDTREVVLQRDGQDVVQDDQCRSVSGTWYSEYDGLTIDSASRIDIDHVVPLKEAWRSGASQWTTPERRAFANDLTDSQLIAVSAGSNRGKGDKDPGNWKPPLQSYWCTYSRAWISVKATYQLTANPAEAAALSEMLDACDA</sequence>
<dbReference type="PANTHER" id="PTHR24094">
    <property type="entry name" value="SECRETED PROTEIN"/>
    <property type="match status" value="1"/>
</dbReference>
<organism evidence="4 5">
    <name type="scientific">Streptomyces sanglieri</name>
    <dbReference type="NCBI Taxonomy" id="193460"/>
    <lineage>
        <taxon>Bacteria</taxon>
        <taxon>Bacillati</taxon>
        <taxon>Actinomycetota</taxon>
        <taxon>Actinomycetes</taxon>
        <taxon>Kitasatosporales</taxon>
        <taxon>Streptomycetaceae</taxon>
        <taxon>Streptomyces</taxon>
    </lineage>
</organism>
<evidence type="ECO:0000313" key="5">
    <source>
        <dbReference type="Proteomes" id="UP001596915"/>
    </source>
</evidence>
<keyword evidence="4" id="KW-0378">Hydrolase</keyword>
<dbReference type="EMBL" id="JBHTGL010000005">
    <property type="protein sequence ID" value="MFD0622328.1"/>
    <property type="molecule type" value="Genomic_DNA"/>
</dbReference>
<keyword evidence="5" id="KW-1185">Reference proteome</keyword>
<feature type="region of interest" description="Disordered" evidence="1">
    <location>
        <begin position="30"/>
        <end position="52"/>
    </location>
</feature>
<gene>
    <name evidence="4" type="ORF">ACFQ2K_05290</name>
</gene>
<evidence type="ECO:0000259" key="3">
    <source>
        <dbReference type="Pfam" id="PF07510"/>
    </source>
</evidence>
<dbReference type="Pfam" id="PF07510">
    <property type="entry name" value="GmrSD_C"/>
    <property type="match status" value="1"/>
</dbReference>
<evidence type="ECO:0000256" key="1">
    <source>
        <dbReference type="SAM" id="MobiDB-lite"/>
    </source>
</evidence>
<protein>
    <submittedName>
        <fullName evidence="4">HNH endonuclease family protein</fullName>
    </submittedName>
</protein>
<dbReference type="Proteomes" id="UP001596915">
    <property type="component" value="Unassembled WGS sequence"/>
</dbReference>
<reference evidence="5" key="1">
    <citation type="journal article" date="2019" name="Int. J. Syst. Evol. Microbiol.">
        <title>The Global Catalogue of Microorganisms (GCM) 10K type strain sequencing project: providing services to taxonomists for standard genome sequencing and annotation.</title>
        <authorList>
            <consortium name="The Broad Institute Genomics Platform"/>
            <consortium name="The Broad Institute Genome Sequencing Center for Infectious Disease"/>
            <person name="Wu L."/>
            <person name="Ma J."/>
        </authorList>
    </citation>
    <scope>NUCLEOTIDE SEQUENCE [LARGE SCALE GENOMIC DNA]</scope>
    <source>
        <strain evidence="5">JCM 12607</strain>
    </source>
</reference>
<comment type="caution">
    <text evidence="4">The sequence shown here is derived from an EMBL/GenBank/DDBJ whole genome shotgun (WGS) entry which is preliminary data.</text>
</comment>
<feature type="chain" id="PRO_5045536171" evidence="2">
    <location>
        <begin position="33"/>
        <end position="233"/>
    </location>
</feature>
<evidence type="ECO:0000256" key="2">
    <source>
        <dbReference type="SAM" id="SignalP"/>
    </source>
</evidence>
<name>A0ABW2WS49_9ACTN</name>